<accession>A0ACB9DTC7</accession>
<comment type="caution">
    <text evidence="1">The sequence shown here is derived from an EMBL/GenBank/DDBJ whole genome shotgun (WGS) entry which is preliminary data.</text>
</comment>
<proteinExistence type="predicted"/>
<reference evidence="1 2" key="2">
    <citation type="journal article" date="2022" name="Mol. Ecol. Resour.">
        <title>The genomes of chicory, endive, great burdock and yacon provide insights into Asteraceae paleo-polyploidization history and plant inulin production.</title>
        <authorList>
            <person name="Fan W."/>
            <person name="Wang S."/>
            <person name="Wang H."/>
            <person name="Wang A."/>
            <person name="Jiang F."/>
            <person name="Liu H."/>
            <person name="Zhao H."/>
            <person name="Xu D."/>
            <person name="Zhang Y."/>
        </authorList>
    </citation>
    <scope>NUCLEOTIDE SEQUENCE [LARGE SCALE GENOMIC DNA]</scope>
    <source>
        <strain evidence="2">cv. Punajuju</strain>
        <tissue evidence="1">Leaves</tissue>
    </source>
</reference>
<dbReference type="EMBL" id="CM042012">
    <property type="protein sequence ID" value="KAI3749547.1"/>
    <property type="molecule type" value="Genomic_DNA"/>
</dbReference>
<evidence type="ECO:0000313" key="1">
    <source>
        <dbReference type="EMBL" id="KAI3749547.1"/>
    </source>
</evidence>
<reference evidence="2" key="1">
    <citation type="journal article" date="2022" name="Mol. Ecol. Resour.">
        <title>The genomes of chicory, endive, great burdock and yacon provide insights into Asteraceae palaeo-polyploidization history and plant inulin production.</title>
        <authorList>
            <person name="Fan W."/>
            <person name="Wang S."/>
            <person name="Wang H."/>
            <person name="Wang A."/>
            <person name="Jiang F."/>
            <person name="Liu H."/>
            <person name="Zhao H."/>
            <person name="Xu D."/>
            <person name="Zhang Y."/>
        </authorList>
    </citation>
    <scope>NUCLEOTIDE SEQUENCE [LARGE SCALE GENOMIC DNA]</scope>
    <source>
        <strain evidence="2">cv. Punajuju</strain>
    </source>
</reference>
<dbReference type="Proteomes" id="UP001055811">
    <property type="component" value="Linkage Group LG04"/>
</dbReference>
<sequence length="815" mass="93504">MKKQSTIHGFFKRKNASSSKDPEEPPTTVLDANTPNVGVPVTENRSQKARLELNEVDLSTLARDPAVRIQIYDYPINQQDIVRRAYMKLGPFQPILPVYPKSGKESHKRSFQISWFKLFPWLEYSESSDAVFCFPCYLFNKPSGMGYYGQQAFTKDGFQKWKKVGGKKCAFLHHIGTECTSFHNVAQKAYDDLLHETQDIRNVFEKFTDEDRKKNRLRLMATIFTVRLCAFQAVAFRGHNEKPDSINKGNFLEILEAQGAFNNEMKELLRTAPKHASYTSPAIQKEILKLISNRVRQMICEEIDGGKFCLLVDEARDESNKEQMSIVLRFINKDGFIMERFFGLVHVPDTTAQTLKNGIYTVLAHNNLDFKSIRGQGYDGASNMRGQFKGLQALISKECPYAYYVHCFAHRLQLALVAASQGVIALQKFFTKLSFVINVVDASSKRTDQLRDAQIDQMAYFNSIGELETGRGLNQIGTLQRAGDTRWSSHLKSVSSLIKMFSPTCEVLLKVIEEGTGSIKGDADSAYEMITTFEFVFVLHLVKEIMEITDLLCQALQRQSQDILNALRLVASTKLLLQKLKDEKWDDFLCHVKSFCQERNIDIPDLSSSYFSRGARARNENSDHTLEHHYRVDIFLEAINCQLMELDHRFNDSSMELLHLSSTLDPKNANEPFRCGDVCQLVEKFYPEDFKGNEKVLLKMQLQHYEADVVQHVEYKKLTSISDLCQWLIKTRRATHFYLIYRVVSLILTLPVSTATTERSFSAMSIVKTKLRNKMEDEFLNDALVLYFERELAEKISLEAVVEDFKHAKDQRVPL</sequence>
<organism evidence="1 2">
    <name type="scientific">Cichorium intybus</name>
    <name type="common">Chicory</name>
    <dbReference type="NCBI Taxonomy" id="13427"/>
    <lineage>
        <taxon>Eukaryota</taxon>
        <taxon>Viridiplantae</taxon>
        <taxon>Streptophyta</taxon>
        <taxon>Embryophyta</taxon>
        <taxon>Tracheophyta</taxon>
        <taxon>Spermatophyta</taxon>
        <taxon>Magnoliopsida</taxon>
        <taxon>eudicotyledons</taxon>
        <taxon>Gunneridae</taxon>
        <taxon>Pentapetalae</taxon>
        <taxon>asterids</taxon>
        <taxon>campanulids</taxon>
        <taxon>Asterales</taxon>
        <taxon>Asteraceae</taxon>
        <taxon>Cichorioideae</taxon>
        <taxon>Cichorieae</taxon>
        <taxon>Cichoriinae</taxon>
        <taxon>Cichorium</taxon>
    </lineage>
</organism>
<gene>
    <name evidence="1" type="ORF">L2E82_20161</name>
</gene>
<protein>
    <submittedName>
        <fullName evidence="1">Uncharacterized protein</fullName>
    </submittedName>
</protein>
<name>A0ACB9DTC7_CICIN</name>
<evidence type="ECO:0000313" key="2">
    <source>
        <dbReference type="Proteomes" id="UP001055811"/>
    </source>
</evidence>
<keyword evidence="2" id="KW-1185">Reference proteome</keyword>